<dbReference type="InterPro" id="IPR033138">
    <property type="entry name" value="Cu_oxidase_CS"/>
</dbReference>
<evidence type="ECO:0000256" key="14">
    <source>
        <dbReference type="ARBA" id="ARBA00023180"/>
    </source>
</evidence>
<evidence type="ECO:0000313" key="17">
    <source>
        <dbReference type="Proteomes" id="UP000230750"/>
    </source>
</evidence>
<accession>A0A2G8LGD8</accession>
<dbReference type="InterPro" id="IPR008972">
    <property type="entry name" value="Cupredoxin"/>
</dbReference>
<keyword evidence="10" id="KW-0560">Oxidoreductase</keyword>
<dbReference type="FunFam" id="2.60.40.420:FF:000028">
    <property type="entry name" value="Ceruloplasmin"/>
    <property type="match status" value="1"/>
</dbReference>
<dbReference type="PROSITE" id="PS00079">
    <property type="entry name" value="MULTICOPPER_OXIDASE1"/>
    <property type="match status" value="1"/>
</dbReference>
<dbReference type="InterPro" id="IPR011707">
    <property type="entry name" value="Cu-oxidase-like_N"/>
</dbReference>
<evidence type="ECO:0000256" key="2">
    <source>
        <dbReference type="ARBA" id="ARBA00004167"/>
    </source>
</evidence>
<gene>
    <name evidence="16" type="ORF">BSL78_03744</name>
</gene>
<keyword evidence="11" id="KW-0406">Ion transport</keyword>
<comment type="subcellular location">
    <subcellularLocation>
        <location evidence="2">Membrane</location>
        <topology evidence="2">Single-pass membrane protein</topology>
    </subcellularLocation>
</comment>
<dbReference type="InterPro" id="IPR045087">
    <property type="entry name" value="Cu-oxidase_fam"/>
</dbReference>
<dbReference type="FunFam" id="2.60.40.420:FF:000002">
    <property type="entry name" value="Hephaestin like 1"/>
    <property type="match status" value="1"/>
</dbReference>
<dbReference type="EMBL" id="MRZV01000086">
    <property type="protein sequence ID" value="PIK59315.1"/>
    <property type="molecule type" value="Genomic_DNA"/>
</dbReference>
<dbReference type="Proteomes" id="UP000230750">
    <property type="component" value="Unassembled WGS sequence"/>
</dbReference>
<dbReference type="Gene3D" id="2.60.40.420">
    <property type="entry name" value="Cupredoxins - blue copper proteins"/>
    <property type="match status" value="3"/>
</dbReference>
<comment type="cofactor">
    <cofactor evidence="1">
        <name>Cu cation</name>
        <dbReference type="ChEBI" id="CHEBI:23378"/>
    </cofactor>
</comment>
<sequence length="629" mass="70466">MDKDSYEADYVIAGPNRIGSTYKKAVYRAYTDNTYTTELDHPEHLGILGPMLIGEVGDRLVLHFKNTGSYPATMHPHGVFYNKDSEGAIYEDNTEGSDKADDGVQPGDSHTYIWVGNERAGPTEDEDGCAHWLYHSHIESTIGTNSGLLGPMLICRKDENSSHYIEENVRTYVTGNPDDVDLEDGDFLESNLMRSINGYMYGNLPGLDMCSGDRVEWNIFCTGTEVDVHSITFYGNSLNFRGHTEKTISITPAISLNAFMIARNQGTWMLTSDVTTHFWAGMQALYTVNSCGQSPSEPVGLEGDTRRYYIAAVEQEWDYAPTGMNGEHSLTDESSEDFSKDDRIDVLLKTGNRIGGVYLKALYREFEDGNFTVQKERTAEEEHLGFLGPVIRAEVGDTIEVVFMNKASRPYSIHAQGVYYNKSNEGALYNDGSTEHDDDMVAPGSTYTYTWLIPEYMTPTDLDGDCATWMYQSQVDPVRDAYSGLIGPILVCKDGSRMEIWSQKRGADAEFFLLFMNMDENWSHYLDQNIMSYTDNPSEVDQTDGDFIESNNMRGINGYLYSNLPGLDVCVGDRVSWHLASFGKESDMHMAVFEQQSLVSNGLRRDLVPLYPGTARSFSIDEITPVGRN</sequence>
<evidence type="ECO:0000256" key="1">
    <source>
        <dbReference type="ARBA" id="ARBA00001935"/>
    </source>
</evidence>
<reference evidence="16 17" key="1">
    <citation type="journal article" date="2017" name="PLoS Biol.">
        <title>The sea cucumber genome provides insights into morphological evolution and visceral regeneration.</title>
        <authorList>
            <person name="Zhang X."/>
            <person name="Sun L."/>
            <person name="Yuan J."/>
            <person name="Sun Y."/>
            <person name="Gao Y."/>
            <person name="Zhang L."/>
            <person name="Li S."/>
            <person name="Dai H."/>
            <person name="Hamel J.F."/>
            <person name="Liu C."/>
            <person name="Yu Y."/>
            <person name="Liu S."/>
            <person name="Lin W."/>
            <person name="Guo K."/>
            <person name="Jin S."/>
            <person name="Xu P."/>
            <person name="Storey K.B."/>
            <person name="Huan P."/>
            <person name="Zhang T."/>
            <person name="Zhou Y."/>
            <person name="Zhang J."/>
            <person name="Lin C."/>
            <person name="Li X."/>
            <person name="Xing L."/>
            <person name="Huo D."/>
            <person name="Sun M."/>
            <person name="Wang L."/>
            <person name="Mercier A."/>
            <person name="Li F."/>
            <person name="Yang H."/>
            <person name="Xiang J."/>
        </authorList>
    </citation>
    <scope>NUCLEOTIDE SEQUENCE [LARGE SCALE GENOMIC DNA]</scope>
    <source>
        <strain evidence="16">Shaxun</strain>
        <tissue evidence="16">Muscle</tissue>
    </source>
</reference>
<dbReference type="STRING" id="307972.A0A2G8LGD8"/>
<dbReference type="GO" id="GO:0005886">
    <property type="term" value="C:plasma membrane"/>
    <property type="evidence" value="ECO:0007669"/>
    <property type="project" value="TreeGrafter"/>
</dbReference>
<organism evidence="16 17">
    <name type="scientific">Stichopus japonicus</name>
    <name type="common">Sea cucumber</name>
    <dbReference type="NCBI Taxonomy" id="307972"/>
    <lineage>
        <taxon>Eukaryota</taxon>
        <taxon>Metazoa</taxon>
        <taxon>Echinodermata</taxon>
        <taxon>Eleutherozoa</taxon>
        <taxon>Echinozoa</taxon>
        <taxon>Holothuroidea</taxon>
        <taxon>Aspidochirotacea</taxon>
        <taxon>Aspidochirotida</taxon>
        <taxon>Stichopodidae</taxon>
        <taxon>Apostichopus</taxon>
    </lineage>
</organism>
<keyword evidence="14" id="KW-0325">Glycoprotein</keyword>
<keyword evidence="8" id="KW-0677">Repeat</keyword>
<keyword evidence="9" id="KW-1133">Transmembrane helix</keyword>
<dbReference type="Pfam" id="PF07732">
    <property type="entry name" value="Cu-oxidase_3"/>
    <property type="match status" value="2"/>
</dbReference>
<keyword evidence="4" id="KW-0813">Transport</keyword>
<dbReference type="OrthoDB" id="2121828at2759"/>
<evidence type="ECO:0000256" key="13">
    <source>
        <dbReference type="ARBA" id="ARBA00023157"/>
    </source>
</evidence>
<keyword evidence="12" id="KW-0472">Membrane</keyword>
<comment type="similarity">
    <text evidence="3">Belongs to the multicopper oxidase family.</text>
</comment>
<evidence type="ECO:0000259" key="15">
    <source>
        <dbReference type="Pfam" id="PF07732"/>
    </source>
</evidence>
<evidence type="ECO:0000256" key="10">
    <source>
        <dbReference type="ARBA" id="ARBA00023002"/>
    </source>
</evidence>
<comment type="caution">
    <text evidence="16">The sequence shown here is derived from an EMBL/GenBank/DDBJ whole genome shotgun (WGS) entry which is preliminary data.</text>
</comment>
<feature type="domain" description="Plastocyanin-like" evidence="15">
    <location>
        <begin position="47"/>
        <end position="157"/>
    </location>
</feature>
<dbReference type="PANTHER" id="PTHR11709">
    <property type="entry name" value="MULTI-COPPER OXIDASE"/>
    <property type="match status" value="1"/>
</dbReference>
<keyword evidence="13" id="KW-1015">Disulfide bond</keyword>
<evidence type="ECO:0000256" key="4">
    <source>
        <dbReference type="ARBA" id="ARBA00022448"/>
    </source>
</evidence>
<proteinExistence type="inferred from homology"/>
<evidence type="ECO:0000256" key="3">
    <source>
        <dbReference type="ARBA" id="ARBA00010609"/>
    </source>
</evidence>
<protein>
    <submittedName>
        <fullName evidence="16">Ceruloplasmin</fullName>
    </submittedName>
</protein>
<keyword evidence="17" id="KW-1185">Reference proteome</keyword>
<dbReference type="GO" id="GO:0005507">
    <property type="term" value="F:copper ion binding"/>
    <property type="evidence" value="ECO:0007669"/>
    <property type="project" value="InterPro"/>
</dbReference>
<evidence type="ECO:0000256" key="8">
    <source>
        <dbReference type="ARBA" id="ARBA00022737"/>
    </source>
</evidence>
<dbReference type="GO" id="GO:0016491">
    <property type="term" value="F:oxidoreductase activity"/>
    <property type="evidence" value="ECO:0007669"/>
    <property type="project" value="UniProtKB-KW"/>
</dbReference>
<dbReference type="PANTHER" id="PTHR11709:SF504">
    <property type="entry name" value="PLASTOCYANIN-LIKE DOMAIN-CONTAINING PROTEIN"/>
    <property type="match status" value="1"/>
</dbReference>
<evidence type="ECO:0000256" key="12">
    <source>
        <dbReference type="ARBA" id="ARBA00023136"/>
    </source>
</evidence>
<evidence type="ECO:0000256" key="11">
    <source>
        <dbReference type="ARBA" id="ARBA00023065"/>
    </source>
</evidence>
<evidence type="ECO:0000313" key="16">
    <source>
        <dbReference type="EMBL" id="PIK59315.1"/>
    </source>
</evidence>
<evidence type="ECO:0000256" key="7">
    <source>
        <dbReference type="ARBA" id="ARBA00022729"/>
    </source>
</evidence>
<feature type="domain" description="Plastocyanin-like" evidence="15">
    <location>
        <begin position="386"/>
        <end position="491"/>
    </location>
</feature>
<keyword evidence="7" id="KW-0732">Signal</keyword>
<dbReference type="SUPFAM" id="SSF49503">
    <property type="entry name" value="Cupredoxins"/>
    <property type="match status" value="4"/>
</dbReference>
<evidence type="ECO:0000256" key="6">
    <source>
        <dbReference type="ARBA" id="ARBA00022723"/>
    </source>
</evidence>
<name>A0A2G8LGD8_STIJA</name>
<dbReference type="AlphaFoldDB" id="A0A2G8LGD8"/>
<evidence type="ECO:0000256" key="5">
    <source>
        <dbReference type="ARBA" id="ARBA00022692"/>
    </source>
</evidence>
<dbReference type="GO" id="GO:0006826">
    <property type="term" value="P:iron ion transport"/>
    <property type="evidence" value="ECO:0007669"/>
    <property type="project" value="TreeGrafter"/>
</dbReference>
<evidence type="ECO:0000256" key="9">
    <source>
        <dbReference type="ARBA" id="ARBA00022989"/>
    </source>
</evidence>
<keyword evidence="5" id="KW-0812">Transmembrane</keyword>
<keyword evidence="6" id="KW-0479">Metal-binding</keyword>